<sequence length="187" mass="21412">MFQSVSQAIAMTSLTLTINDLFLNHRQSLIQTIYRIVGCPQTAEDLAHEAYLKMLQASKNQEISYPHPFLYQIARNLALDHLRKEKIRQRSDSTPKDGEDTGKQLESIPSTVPTPEQQTADRQQVSLMLDALSGLSERRRQILVLHKFHHWTYERIAQHYGISRSAVEKNVHIALAHLLSAQEESPF</sequence>
<dbReference type="NCBIfam" id="TIGR02937">
    <property type="entry name" value="sigma70-ECF"/>
    <property type="match status" value="1"/>
</dbReference>
<dbReference type="Gene3D" id="1.10.10.10">
    <property type="entry name" value="Winged helix-like DNA-binding domain superfamily/Winged helix DNA-binding domain"/>
    <property type="match status" value="1"/>
</dbReference>
<keyword evidence="9" id="KW-1185">Reference proteome</keyword>
<dbReference type="GO" id="GO:0003677">
    <property type="term" value="F:DNA binding"/>
    <property type="evidence" value="ECO:0007669"/>
    <property type="project" value="InterPro"/>
</dbReference>
<dbReference type="CDD" id="cd06171">
    <property type="entry name" value="Sigma70_r4"/>
    <property type="match status" value="1"/>
</dbReference>
<evidence type="ECO:0000259" key="6">
    <source>
        <dbReference type="Pfam" id="PF04542"/>
    </source>
</evidence>
<dbReference type="PANTHER" id="PTHR43133">
    <property type="entry name" value="RNA POLYMERASE ECF-TYPE SIGMA FACTO"/>
    <property type="match status" value="1"/>
</dbReference>
<dbReference type="SUPFAM" id="SSF88659">
    <property type="entry name" value="Sigma3 and sigma4 domains of RNA polymerase sigma factors"/>
    <property type="match status" value="1"/>
</dbReference>
<dbReference type="InterPro" id="IPR007627">
    <property type="entry name" value="RNA_pol_sigma70_r2"/>
</dbReference>
<dbReference type="GO" id="GO:0006352">
    <property type="term" value="P:DNA-templated transcription initiation"/>
    <property type="evidence" value="ECO:0007669"/>
    <property type="project" value="InterPro"/>
</dbReference>
<dbReference type="InterPro" id="IPR013325">
    <property type="entry name" value="RNA_pol_sigma_r2"/>
</dbReference>
<reference evidence="8 9" key="1">
    <citation type="submission" date="2018-02" db="EMBL/GenBank/DDBJ databases">
        <title>Subsurface microbial communities from deep shales in Ohio and West Virginia, USA.</title>
        <authorList>
            <person name="Wrighton K."/>
        </authorList>
    </citation>
    <scope>NUCLEOTIDE SEQUENCE [LARGE SCALE GENOMIC DNA]</scope>
    <source>
        <strain evidence="8 9">OWC-G53F</strain>
    </source>
</reference>
<evidence type="ECO:0000313" key="9">
    <source>
        <dbReference type="Proteomes" id="UP000238071"/>
    </source>
</evidence>
<dbReference type="InterPro" id="IPR013324">
    <property type="entry name" value="RNA_pol_sigma_r3/r4-like"/>
</dbReference>
<dbReference type="InterPro" id="IPR039425">
    <property type="entry name" value="RNA_pol_sigma-70-like"/>
</dbReference>
<dbReference type="AlphaFoldDB" id="A0A2S6GJD5"/>
<keyword evidence="3" id="KW-0731">Sigma factor</keyword>
<dbReference type="Pfam" id="PF04542">
    <property type="entry name" value="Sigma70_r2"/>
    <property type="match status" value="1"/>
</dbReference>
<dbReference type="InterPro" id="IPR013249">
    <property type="entry name" value="RNA_pol_sigma70_r4_t2"/>
</dbReference>
<dbReference type="Pfam" id="PF08281">
    <property type="entry name" value="Sigma70_r4_2"/>
    <property type="match status" value="1"/>
</dbReference>
<dbReference type="InterPro" id="IPR014284">
    <property type="entry name" value="RNA_pol_sigma-70_dom"/>
</dbReference>
<dbReference type="Proteomes" id="UP000238071">
    <property type="component" value="Unassembled WGS sequence"/>
</dbReference>
<keyword evidence="2" id="KW-0805">Transcription regulation</keyword>
<dbReference type="EMBL" id="PTIY01000021">
    <property type="protein sequence ID" value="PPK65342.1"/>
    <property type="molecule type" value="Genomic_DNA"/>
</dbReference>
<feature type="region of interest" description="Disordered" evidence="5">
    <location>
        <begin position="84"/>
        <end position="122"/>
    </location>
</feature>
<dbReference type="PANTHER" id="PTHR43133:SF63">
    <property type="entry name" value="RNA POLYMERASE SIGMA FACTOR FECI-RELATED"/>
    <property type="match status" value="1"/>
</dbReference>
<dbReference type="SUPFAM" id="SSF88946">
    <property type="entry name" value="Sigma2 domain of RNA polymerase sigma factors"/>
    <property type="match status" value="1"/>
</dbReference>
<dbReference type="GO" id="GO:0016987">
    <property type="term" value="F:sigma factor activity"/>
    <property type="evidence" value="ECO:0007669"/>
    <property type="project" value="UniProtKB-KW"/>
</dbReference>
<evidence type="ECO:0000256" key="5">
    <source>
        <dbReference type="SAM" id="MobiDB-lite"/>
    </source>
</evidence>
<evidence type="ECO:0000256" key="1">
    <source>
        <dbReference type="ARBA" id="ARBA00010641"/>
    </source>
</evidence>
<organism evidence="8 9">
    <name type="scientific">Methylobacter tundripaludum</name>
    <dbReference type="NCBI Taxonomy" id="173365"/>
    <lineage>
        <taxon>Bacteria</taxon>
        <taxon>Pseudomonadati</taxon>
        <taxon>Pseudomonadota</taxon>
        <taxon>Gammaproteobacteria</taxon>
        <taxon>Methylococcales</taxon>
        <taxon>Methylococcaceae</taxon>
        <taxon>Methylobacter</taxon>
    </lineage>
</organism>
<feature type="compositionally biased region" description="Basic and acidic residues" evidence="5">
    <location>
        <begin position="84"/>
        <end position="103"/>
    </location>
</feature>
<dbReference type="Gene3D" id="1.10.1740.10">
    <property type="match status" value="1"/>
</dbReference>
<evidence type="ECO:0000256" key="2">
    <source>
        <dbReference type="ARBA" id="ARBA00023015"/>
    </source>
</evidence>
<protein>
    <submittedName>
        <fullName evidence="8">RNA polymerase sigma factor (Sigma-70 family)</fullName>
    </submittedName>
</protein>
<dbReference type="RefSeq" id="WP_258076720.1">
    <property type="nucleotide sequence ID" value="NZ_PTIY01000021.1"/>
</dbReference>
<dbReference type="InterPro" id="IPR036388">
    <property type="entry name" value="WH-like_DNA-bd_sf"/>
</dbReference>
<name>A0A2S6GJD5_9GAMM</name>
<gene>
    <name evidence="8" type="ORF">B0F88_12130</name>
</gene>
<evidence type="ECO:0000256" key="3">
    <source>
        <dbReference type="ARBA" id="ARBA00023082"/>
    </source>
</evidence>
<proteinExistence type="inferred from homology"/>
<comment type="similarity">
    <text evidence="1">Belongs to the sigma-70 factor family. ECF subfamily.</text>
</comment>
<feature type="compositionally biased region" description="Polar residues" evidence="5">
    <location>
        <begin position="107"/>
        <end position="122"/>
    </location>
</feature>
<evidence type="ECO:0000256" key="4">
    <source>
        <dbReference type="ARBA" id="ARBA00023163"/>
    </source>
</evidence>
<evidence type="ECO:0000259" key="7">
    <source>
        <dbReference type="Pfam" id="PF08281"/>
    </source>
</evidence>
<feature type="domain" description="RNA polymerase sigma-70 region 2" evidence="6">
    <location>
        <begin position="21"/>
        <end position="86"/>
    </location>
</feature>
<keyword evidence="4" id="KW-0804">Transcription</keyword>
<feature type="domain" description="RNA polymerase sigma factor 70 region 4 type 2" evidence="7">
    <location>
        <begin position="128"/>
        <end position="178"/>
    </location>
</feature>
<evidence type="ECO:0000313" key="8">
    <source>
        <dbReference type="EMBL" id="PPK65342.1"/>
    </source>
</evidence>
<comment type="caution">
    <text evidence="8">The sequence shown here is derived from an EMBL/GenBank/DDBJ whole genome shotgun (WGS) entry which is preliminary data.</text>
</comment>
<accession>A0A2S6GJD5</accession>